<keyword evidence="3" id="KW-1185">Reference proteome</keyword>
<dbReference type="AlphaFoldDB" id="L8H236"/>
<organism evidence="2 3">
    <name type="scientific">Acanthamoeba castellanii (strain ATCC 30010 / Neff)</name>
    <dbReference type="NCBI Taxonomy" id="1257118"/>
    <lineage>
        <taxon>Eukaryota</taxon>
        <taxon>Amoebozoa</taxon>
        <taxon>Discosea</taxon>
        <taxon>Longamoebia</taxon>
        <taxon>Centramoebida</taxon>
        <taxon>Acanthamoebidae</taxon>
        <taxon>Acanthamoeba</taxon>
    </lineage>
</organism>
<sequence>MDRLEKPKGGLPRANKIAALLTGIPMLLILYHMLFPTPIEKNEWFQLEKEHRDRMVRAMEEANANANSKK</sequence>
<feature type="transmembrane region" description="Helical" evidence="1">
    <location>
        <begin position="17"/>
        <end position="35"/>
    </location>
</feature>
<gene>
    <name evidence="2" type="ORF">ACA1_264790</name>
</gene>
<accession>L8H236</accession>
<dbReference type="GeneID" id="14920082"/>
<proteinExistence type="predicted"/>
<reference evidence="2 3" key="1">
    <citation type="journal article" date="2013" name="Genome Biol.">
        <title>Genome of Acanthamoeba castellanii highlights extensive lateral gene transfer and early evolution of tyrosine kinase signaling.</title>
        <authorList>
            <person name="Clarke M."/>
            <person name="Lohan A.J."/>
            <person name="Liu B."/>
            <person name="Lagkouvardos I."/>
            <person name="Roy S."/>
            <person name="Zafar N."/>
            <person name="Bertelli C."/>
            <person name="Schilde C."/>
            <person name="Kianianmomeni A."/>
            <person name="Burglin T.R."/>
            <person name="Frech C."/>
            <person name="Turcotte B."/>
            <person name="Kopec K.O."/>
            <person name="Synnott J.M."/>
            <person name="Choo C."/>
            <person name="Paponov I."/>
            <person name="Finkler A."/>
            <person name="Soon Heng Tan C."/>
            <person name="Hutchins A.P."/>
            <person name="Weinmeier T."/>
            <person name="Rattei T."/>
            <person name="Chu J.S."/>
            <person name="Gimenez G."/>
            <person name="Irimia M."/>
            <person name="Rigden D.J."/>
            <person name="Fitzpatrick D.A."/>
            <person name="Lorenzo-Morales J."/>
            <person name="Bateman A."/>
            <person name="Chiu C.H."/>
            <person name="Tang P."/>
            <person name="Hegemann P."/>
            <person name="Fromm H."/>
            <person name="Raoult D."/>
            <person name="Greub G."/>
            <person name="Miranda-Saavedra D."/>
            <person name="Chen N."/>
            <person name="Nash P."/>
            <person name="Ginger M.L."/>
            <person name="Horn M."/>
            <person name="Schaap P."/>
            <person name="Caler L."/>
            <person name="Loftus B."/>
        </authorList>
    </citation>
    <scope>NUCLEOTIDE SEQUENCE [LARGE SCALE GENOMIC DNA]</scope>
    <source>
        <strain evidence="2 3">Neff</strain>
    </source>
</reference>
<keyword evidence="1" id="KW-0812">Transmembrane</keyword>
<dbReference type="RefSeq" id="XP_004341390.1">
    <property type="nucleotide sequence ID" value="XM_004341342.1"/>
</dbReference>
<evidence type="ECO:0000256" key="1">
    <source>
        <dbReference type="SAM" id="Phobius"/>
    </source>
</evidence>
<evidence type="ECO:0000313" key="3">
    <source>
        <dbReference type="Proteomes" id="UP000011083"/>
    </source>
</evidence>
<dbReference type="VEuPathDB" id="AmoebaDB:ACA1_264790"/>
<keyword evidence="1" id="KW-1133">Transmembrane helix</keyword>
<protein>
    <submittedName>
        <fullName evidence="2">Uncharacterized protein</fullName>
    </submittedName>
</protein>
<dbReference type="Proteomes" id="UP000011083">
    <property type="component" value="Unassembled WGS sequence"/>
</dbReference>
<dbReference type="EMBL" id="KB007933">
    <property type="protein sequence ID" value="ELR19305.1"/>
    <property type="molecule type" value="Genomic_DNA"/>
</dbReference>
<keyword evidence="1" id="KW-0472">Membrane</keyword>
<dbReference type="KEGG" id="acan:ACA1_264790"/>
<evidence type="ECO:0000313" key="2">
    <source>
        <dbReference type="EMBL" id="ELR19305.1"/>
    </source>
</evidence>
<name>L8H236_ACACF</name>